<dbReference type="SUPFAM" id="SSF51430">
    <property type="entry name" value="NAD(P)-linked oxidoreductase"/>
    <property type="match status" value="1"/>
</dbReference>
<proteinExistence type="predicted"/>
<dbReference type="STRING" id="91626.A0A0C9NAH2"/>
<dbReference type="InterPro" id="IPR050523">
    <property type="entry name" value="AKR_Detox_Biosynth"/>
</dbReference>
<keyword evidence="4" id="KW-1185">Reference proteome</keyword>
<name>A0A0C9NAH2_9FUNG</name>
<dbReference type="Gene3D" id="3.20.20.100">
    <property type="entry name" value="NADP-dependent oxidoreductase domain"/>
    <property type="match status" value="1"/>
</dbReference>
<evidence type="ECO:0000259" key="2">
    <source>
        <dbReference type="Pfam" id="PF00248"/>
    </source>
</evidence>
<evidence type="ECO:0000256" key="1">
    <source>
        <dbReference type="ARBA" id="ARBA00023002"/>
    </source>
</evidence>
<evidence type="ECO:0000313" key="3">
    <source>
        <dbReference type="EMBL" id="GAN11758.1"/>
    </source>
</evidence>
<dbReference type="EMBL" id="DF837186">
    <property type="protein sequence ID" value="GAN11758.1"/>
    <property type="molecule type" value="Genomic_DNA"/>
</dbReference>
<evidence type="ECO:0000313" key="4">
    <source>
        <dbReference type="Proteomes" id="UP000053815"/>
    </source>
</evidence>
<dbReference type="PANTHER" id="PTHR43364:SF4">
    <property type="entry name" value="NAD(P)-LINKED OXIDOREDUCTASE SUPERFAMILY PROTEIN"/>
    <property type="match status" value="1"/>
</dbReference>
<sequence>MTITDEKGLPKMEYIRFGNTGLRVSRFALGCMSYGSSKWQSWVKDEEESLEVIGKAYDAGINFFDTADAYSNGESERVLGKAIKKLNMPRSRIVVATKVFYTVAGDVENDVLGRQLDDESEYVNSFGLSRKHIFDACNASLERLGLDYIDLYQIHRFDHYTPIEETMEALNDLVRSGKVRYIGCSSCYAWEFQKANSVAEKNGWTKFSSMQNLYNLIYREEERETIPYCIDSGIALIHWSPLARGLLAGKNRNTTRMESDRGINLFFAKKENANNDEIIDRVVQVAERLGHSPAQISLAWILSKPHCTSPILGVGNLENLYDAIGALNVKLSEQDIQYLEEPYIPHNVIYYMSK</sequence>
<dbReference type="AlphaFoldDB" id="A0A0C9NAH2"/>
<reference evidence="3" key="1">
    <citation type="submission" date="2014-09" db="EMBL/GenBank/DDBJ databases">
        <title>Draft genome sequence of an oleaginous Mucoromycotina fungus Mucor ambiguus NBRC6742.</title>
        <authorList>
            <person name="Takeda I."/>
            <person name="Yamane N."/>
            <person name="Morita T."/>
            <person name="Tamano K."/>
            <person name="Machida M."/>
            <person name="Baker S."/>
            <person name="Koike H."/>
        </authorList>
    </citation>
    <scope>NUCLEOTIDE SEQUENCE</scope>
    <source>
        <strain evidence="3">NBRC 6742</strain>
    </source>
</reference>
<accession>A0A0C9NAH2</accession>
<dbReference type="InterPro" id="IPR036812">
    <property type="entry name" value="NAD(P)_OxRdtase_dom_sf"/>
</dbReference>
<organism evidence="3">
    <name type="scientific">Mucor ambiguus</name>
    <dbReference type="NCBI Taxonomy" id="91626"/>
    <lineage>
        <taxon>Eukaryota</taxon>
        <taxon>Fungi</taxon>
        <taxon>Fungi incertae sedis</taxon>
        <taxon>Mucoromycota</taxon>
        <taxon>Mucoromycotina</taxon>
        <taxon>Mucoromycetes</taxon>
        <taxon>Mucorales</taxon>
        <taxon>Mucorineae</taxon>
        <taxon>Mucoraceae</taxon>
        <taxon>Mucor</taxon>
    </lineage>
</organism>
<dbReference type="PANTHER" id="PTHR43364">
    <property type="entry name" value="NADH-SPECIFIC METHYLGLYOXAL REDUCTASE-RELATED"/>
    <property type="match status" value="1"/>
</dbReference>
<dbReference type="Pfam" id="PF00248">
    <property type="entry name" value="Aldo_ket_red"/>
    <property type="match status" value="1"/>
</dbReference>
<dbReference type="Proteomes" id="UP000053815">
    <property type="component" value="Unassembled WGS sequence"/>
</dbReference>
<dbReference type="GO" id="GO:0005829">
    <property type="term" value="C:cytosol"/>
    <property type="evidence" value="ECO:0007669"/>
    <property type="project" value="UniProtKB-ARBA"/>
</dbReference>
<dbReference type="InterPro" id="IPR023210">
    <property type="entry name" value="NADP_OxRdtase_dom"/>
</dbReference>
<dbReference type="OrthoDB" id="37537at2759"/>
<dbReference type="GO" id="GO:0016491">
    <property type="term" value="F:oxidoreductase activity"/>
    <property type="evidence" value="ECO:0007669"/>
    <property type="project" value="UniProtKB-KW"/>
</dbReference>
<protein>
    <recommendedName>
        <fullName evidence="2">NADP-dependent oxidoreductase domain-containing protein</fullName>
    </recommendedName>
</protein>
<gene>
    <name evidence="3" type="ORF">MAM1_0897c11344</name>
</gene>
<feature type="domain" description="NADP-dependent oxidoreductase" evidence="2">
    <location>
        <begin position="29"/>
        <end position="341"/>
    </location>
</feature>
<dbReference type="FunFam" id="3.20.20.100:FF:000004">
    <property type="entry name" value="Oxidoreductase, aldo/keto reductase"/>
    <property type="match status" value="1"/>
</dbReference>
<dbReference type="CDD" id="cd19079">
    <property type="entry name" value="AKR_EcYajO-like"/>
    <property type="match status" value="1"/>
</dbReference>
<keyword evidence="1" id="KW-0560">Oxidoreductase</keyword>